<evidence type="ECO:0000256" key="1">
    <source>
        <dbReference type="ARBA" id="ARBA00004123"/>
    </source>
</evidence>
<keyword evidence="8" id="KW-1185">Reference proteome</keyword>
<dbReference type="OrthoDB" id="1634742at2759"/>
<dbReference type="EMBL" id="CM010719">
    <property type="protein sequence ID" value="RZC63531.1"/>
    <property type="molecule type" value="Genomic_DNA"/>
</dbReference>
<organism evidence="7 8">
    <name type="scientific">Papaver somniferum</name>
    <name type="common">Opium poppy</name>
    <dbReference type="NCBI Taxonomy" id="3469"/>
    <lineage>
        <taxon>Eukaryota</taxon>
        <taxon>Viridiplantae</taxon>
        <taxon>Streptophyta</taxon>
        <taxon>Embryophyta</taxon>
        <taxon>Tracheophyta</taxon>
        <taxon>Spermatophyta</taxon>
        <taxon>Magnoliopsida</taxon>
        <taxon>Ranunculales</taxon>
        <taxon>Papaveraceae</taxon>
        <taxon>Papaveroideae</taxon>
        <taxon>Papaver</taxon>
    </lineage>
</organism>
<dbReference type="Gramene" id="RZC63531">
    <property type="protein sequence ID" value="RZC63531"/>
    <property type="gene ID" value="C5167_025289"/>
</dbReference>
<dbReference type="PANTHER" id="PTHR13859">
    <property type="entry name" value="ATROPHIN-RELATED"/>
    <property type="match status" value="1"/>
</dbReference>
<sequence length="819" mass="91050">MDSEKEDSQGDSLSEETSSSQSQGSCEPDVKDICGKQQKIPRIGDEYQVGILPDVVEVEPLTKSGMSDAGIMVNVADSFVEPLPILIIWTNNDIGRRPDTDGSLNSKNVKPVRRSSNKEVVKIKEVKNEDEVYFAAPGCLGNPWTDLEKEAFLLGLYIFGKNLVKVKKFVESKEIGDILSYYYGEFYRSAAHRRWSSSRNKDKRSRRCIQGTKMFKTWRQQKFLSCLLPRIPEESYSNLVEVSKNYEASNVYLEDYVSTLKATVGLEMLVEVFGIGKGKQDLTALLSNPARNNQQVVPHPEIPVGKGWSTLTYDEIVGFLTGDYRLSKARSLDLFWEAVWPRLLARGWESKQPKNQIGTGSKNPLVFMVPGVKKFSRKKLVKGEKYFDSVTDVLSKVASDPKLMELEDEAGKGNISTQENDWDNKKMKHDSGGDSDHKRRSYLQPQPQPQPLESNSDPMKFTVIDTSMGDDEDSFPVRKLRSLPIETTETSSSASLKLRSLPVETTETSSSASLSTHNENGSTELANENGSKELANGSGSKELATVNGSKELANEKSAVDMSLNCTRKTSTSRSSEGMTDKDVRAGSLKFIITVSKKEMQIKAPVRADVSLHNDIDQSTCNPDMDSKKPIKCQFSRRKKPSQSNCVSPVIKRRRLTACSEAKEICSKDSSSSTRGLKEEDCHLRLGSSNTRDNLVSEVMEFQENVCSSSSGKGSPDENRFGKYISQKEKYPPRISIDLNLPHVPSNVEIDEPFIKEVEIGQRNPSSEHPPSPASGELAGGEQQPSDLASRRQGTRKRPLTTKALEALACGFLTTKRKPR</sequence>
<feature type="region of interest" description="Disordered" evidence="5">
    <location>
        <begin position="1"/>
        <end position="31"/>
    </location>
</feature>
<dbReference type="GO" id="GO:0005634">
    <property type="term" value="C:nucleus"/>
    <property type="evidence" value="ECO:0007669"/>
    <property type="project" value="UniProtKB-SubCell"/>
</dbReference>
<dbReference type="InterPro" id="IPR057712">
    <property type="entry name" value="DUF7952"/>
</dbReference>
<dbReference type="Pfam" id="PF25826">
    <property type="entry name" value="DUF7952"/>
    <property type="match status" value="1"/>
</dbReference>
<evidence type="ECO:0000256" key="2">
    <source>
        <dbReference type="ARBA" id="ARBA00023015"/>
    </source>
</evidence>
<feature type="domain" description="SANT" evidence="6">
    <location>
        <begin position="142"/>
        <end position="190"/>
    </location>
</feature>
<feature type="region of interest" description="Disordered" evidence="5">
    <location>
        <begin position="405"/>
        <end position="543"/>
    </location>
</feature>
<evidence type="ECO:0000313" key="8">
    <source>
        <dbReference type="Proteomes" id="UP000316621"/>
    </source>
</evidence>
<keyword evidence="4" id="KW-0539">Nucleus</keyword>
<feature type="compositionally biased region" description="Polar residues" evidence="5">
    <location>
        <begin position="517"/>
        <end position="529"/>
    </location>
</feature>
<dbReference type="InterPro" id="IPR056067">
    <property type="entry name" value="DUF7650"/>
</dbReference>
<keyword evidence="2" id="KW-0805">Transcription regulation</keyword>
<dbReference type="InterPro" id="IPR009057">
    <property type="entry name" value="Homeodomain-like_sf"/>
</dbReference>
<gene>
    <name evidence="7" type="ORF">C5167_025289</name>
</gene>
<dbReference type="AlphaFoldDB" id="A0A4Y7JUA8"/>
<evidence type="ECO:0000256" key="3">
    <source>
        <dbReference type="ARBA" id="ARBA00023163"/>
    </source>
</evidence>
<evidence type="ECO:0000259" key="6">
    <source>
        <dbReference type="PROSITE" id="PS51293"/>
    </source>
</evidence>
<comment type="subcellular location">
    <subcellularLocation>
        <location evidence="1">Nucleus</location>
    </subcellularLocation>
</comment>
<feature type="compositionally biased region" description="Polar residues" evidence="5">
    <location>
        <begin position="485"/>
        <end position="495"/>
    </location>
</feature>
<dbReference type="Gene3D" id="1.10.10.60">
    <property type="entry name" value="Homeodomain-like"/>
    <property type="match status" value="1"/>
</dbReference>
<feature type="region of interest" description="Disordered" evidence="5">
    <location>
        <begin position="756"/>
        <end position="801"/>
    </location>
</feature>
<reference evidence="7 8" key="1">
    <citation type="journal article" date="2018" name="Science">
        <title>The opium poppy genome and morphinan production.</title>
        <authorList>
            <person name="Guo L."/>
            <person name="Winzer T."/>
            <person name="Yang X."/>
            <person name="Li Y."/>
            <person name="Ning Z."/>
            <person name="He Z."/>
            <person name="Teodor R."/>
            <person name="Lu Y."/>
            <person name="Bowser T.A."/>
            <person name="Graham I.A."/>
            <person name="Ye K."/>
        </authorList>
    </citation>
    <scope>NUCLEOTIDE SEQUENCE [LARGE SCALE GENOMIC DNA]</scope>
    <source>
        <strain evidence="8">cv. HN1</strain>
        <tissue evidence="7">Leaves</tissue>
    </source>
</reference>
<dbReference type="Pfam" id="PF24662">
    <property type="entry name" value="DUF7650"/>
    <property type="match status" value="1"/>
</dbReference>
<feature type="compositionally biased region" description="Basic and acidic residues" evidence="5">
    <location>
        <begin position="422"/>
        <end position="437"/>
    </location>
</feature>
<dbReference type="PANTHER" id="PTHR13859:SF11">
    <property type="entry name" value="GRUNGE, ISOFORM J"/>
    <property type="match status" value="1"/>
</dbReference>
<dbReference type="OMA" id="FRSCNEE"/>
<dbReference type="InterPro" id="IPR017884">
    <property type="entry name" value="SANT_dom"/>
</dbReference>
<evidence type="ECO:0000313" key="7">
    <source>
        <dbReference type="EMBL" id="RZC63531.1"/>
    </source>
</evidence>
<name>A0A4Y7JUA8_PAPSO</name>
<evidence type="ECO:0000256" key="5">
    <source>
        <dbReference type="SAM" id="MobiDB-lite"/>
    </source>
</evidence>
<protein>
    <recommendedName>
        <fullName evidence="6">SANT domain-containing protein</fullName>
    </recommendedName>
</protein>
<dbReference type="GO" id="GO:0003714">
    <property type="term" value="F:transcription corepressor activity"/>
    <property type="evidence" value="ECO:0007669"/>
    <property type="project" value="TreeGrafter"/>
</dbReference>
<evidence type="ECO:0000256" key="4">
    <source>
        <dbReference type="ARBA" id="ARBA00023242"/>
    </source>
</evidence>
<dbReference type="STRING" id="3469.A0A4Y7JUA8"/>
<proteinExistence type="predicted"/>
<feature type="compositionally biased region" description="Low complexity" evidence="5">
    <location>
        <begin position="10"/>
        <end position="25"/>
    </location>
</feature>
<keyword evidence="3" id="KW-0804">Transcription</keyword>
<dbReference type="SUPFAM" id="SSF46689">
    <property type="entry name" value="Homeodomain-like"/>
    <property type="match status" value="1"/>
</dbReference>
<accession>A0A4Y7JUA8</accession>
<feature type="compositionally biased region" description="Low complexity" evidence="5">
    <location>
        <begin position="504"/>
        <end position="516"/>
    </location>
</feature>
<dbReference type="PROSITE" id="PS51293">
    <property type="entry name" value="SANT"/>
    <property type="match status" value="1"/>
</dbReference>
<dbReference type="Proteomes" id="UP000316621">
    <property type="component" value="Chromosome 5"/>
</dbReference>